<dbReference type="RefSeq" id="WP_143157971.1">
    <property type="nucleotide sequence ID" value="NZ_FQYR01000002.1"/>
</dbReference>
<accession>A0A1M6CUJ2</accession>
<sequence>MNYLFHLVVVFSCFAVLGSCERDRSQNSDEATASERVENDESLSAFYAPVPESITVPKIEITNWVTWLTIENTNVSALELDQILPTIKPSNLGDGSPPGGMEWQFTIYLESKDTGKGDLLTVYMLKDGEIFGVEGDEDRMLRLQKALMKLVNKKTGEAEPLELAAVREFLDEGELGLDTLLERFGGAPKLVDAGPVFGVVHVCRGHGGARYLFEVLDDEEKGGLCVVKVWLALDGYNLGEAMILWDKSSESE</sequence>
<dbReference type="AlphaFoldDB" id="A0A1M6CUJ2"/>
<protein>
    <submittedName>
        <fullName evidence="1">Uncharacterized protein</fullName>
    </submittedName>
</protein>
<dbReference type="InParanoid" id="A0A1M6CUJ2"/>
<dbReference type="Proteomes" id="UP000184510">
    <property type="component" value="Unassembled WGS sequence"/>
</dbReference>
<name>A0A1M6CUJ2_9BACT</name>
<evidence type="ECO:0000313" key="2">
    <source>
        <dbReference type="Proteomes" id="UP000184510"/>
    </source>
</evidence>
<reference evidence="1 2" key="1">
    <citation type="submission" date="2016-11" db="EMBL/GenBank/DDBJ databases">
        <authorList>
            <person name="Jaros S."/>
            <person name="Januszkiewicz K."/>
            <person name="Wedrychowicz H."/>
        </authorList>
    </citation>
    <scope>NUCLEOTIDE SEQUENCE [LARGE SCALE GENOMIC DNA]</scope>
    <source>
        <strain evidence="1 2">DSM 18772</strain>
    </source>
</reference>
<dbReference type="EMBL" id="FQYR01000002">
    <property type="protein sequence ID" value="SHI64646.1"/>
    <property type="molecule type" value="Genomic_DNA"/>
</dbReference>
<dbReference type="STRING" id="1123071.SAMN02745181_0570"/>
<organism evidence="1 2">
    <name type="scientific">Rubritalea squalenifaciens DSM 18772</name>
    <dbReference type="NCBI Taxonomy" id="1123071"/>
    <lineage>
        <taxon>Bacteria</taxon>
        <taxon>Pseudomonadati</taxon>
        <taxon>Verrucomicrobiota</taxon>
        <taxon>Verrucomicrobiia</taxon>
        <taxon>Verrucomicrobiales</taxon>
        <taxon>Rubritaleaceae</taxon>
        <taxon>Rubritalea</taxon>
    </lineage>
</organism>
<evidence type="ECO:0000313" key="1">
    <source>
        <dbReference type="EMBL" id="SHI64646.1"/>
    </source>
</evidence>
<keyword evidence="2" id="KW-1185">Reference proteome</keyword>
<proteinExistence type="predicted"/>
<gene>
    <name evidence="1" type="ORF">SAMN02745181_0570</name>
</gene>